<dbReference type="InterPro" id="IPR000347">
    <property type="entry name" value="Metalthion_15p"/>
</dbReference>
<evidence type="ECO:0000256" key="5">
    <source>
        <dbReference type="SAM" id="MobiDB-lite"/>
    </source>
</evidence>
<evidence type="ECO:0000313" key="6">
    <source>
        <dbReference type="EMBL" id="PWZ09642.1"/>
    </source>
</evidence>
<gene>
    <name evidence="6" type="ORF">Zm00014a_031001</name>
</gene>
<organism evidence="6">
    <name type="scientific">Zea mays</name>
    <name type="common">Maize</name>
    <dbReference type="NCBI Taxonomy" id="4577"/>
    <lineage>
        <taxon>Eukaryota</taxon>
        <taxon>Viridiplantae</taxon>
        <taxon>Streptophyta</taxon>
        <taxon>Embryophyta</taxon>
        <taxon>Tracheophyta</taxon>
        <taxon>Spermatophyta</taxon>
        <taxon>Magnoliopsida</taxon>
        <taxon>Liliopsida</taxon>
        <taxon>Poales</taxon>
        <taxon>Poaceae</taxon>
        <taxon>PACMAD clade</taxon>
        <taxon>Panicoideae</taxon>
        <taxon>Andropogonodae</taxon>
        <taxon>Andropogoneae</taxon>
        <taxon>Tripsacinae</taxon>
        <taxon>Zea</taxon>
    </lineage>
</organism>
<dbReference type="AlphaFoldDB" id="A0A3L6DLS9"/>
<evidence type="ECO:0000256" key="2">
    <source>
        <dbReference type="ARBA" id="ARBA00022723"/>
    </source>
</evidence>
<evidence type="ECO:0000256" key="3">
    <source>
        <dbReference type="ARBA" id="ARBA00022851"/>
    </source>
</evidence>
<reference evidence="6" key="1">
    <citation type="journal article" date="2018" name="Nat. Genet.">
        <title>Extensive intraspecific gene order and gene structural variations between Mo17 and other maize genomes.</title>
        <authorList>
            <person name="Sun S."/>
            <person name="Zhou Y."/>
            <person name="Chen J."/>
            <person name="Shi J."/>
            <person name="Zhao H."/>
            <person name="Zhao H."/>
            <person name="Song W."/>
            <person name="Zhang M."/>
            <person name="Cui Y."/>
            <person name="Dong X."/>
            <person name="Liu H."/>
            <person name="Ma X."/>
            <person name="Jiao Y."/>
            <person name="Wang B."/>
            <person name="Wei X."/>
            <person name="Stein J.C."/>
            <person name="Glaubitz J.C."/>
            <person name="Lu F."/>
            <person name="Yu G."/>
            <person name="Liang C."/>
            <person name="Fengler K."/>
            <person name="Li B."/>
            <person name="Rafalski A."/>
            <person name="Schnable P.S."/>
            <person name="Ware D.H."/>
            <person name="Buckler E.S."/>
            <person name="Lai J."/>
        </authorList>
    </citation>
    <scope>NUCLEOTIDE SEQUENCE [LARGE SCALE GENOMIC DNA]</scope>
    <source>
        <tissue evidence="6">Seedling</tissue>
    </source>
</reference>
<comment type="function">
    <text evidence="4">Metallothioneins have a high content of cysteine residues that bind various heavy metals.</text>
</comment>
<dbReference type="Proteomes" id="UP000251960">
    <property type="component" value="Chromosome 8"/>
</dbReference>
<dbReference type="PANTHER" id="PTHR33543">
    <property type="entry name" value="METALLOTHIONEIN-LIKE PROTEIN 2A"/>
    <property type="match status" value="1"/>
</dbReference>
<dbReference type="EMBL" id="NCVQ01000009">
    <property type="protein sequence ID" value="PWZ09642.1"/>
    <property type="molecule type" value="Genomic_DNA"/>
</dbReference>
<dbReference type="GO" id="GO:0046872">
    <property type="term" value="F:metal ion binding"/>
    <property type="evidence" value="ECO:0007669"/>
    <property type="project" value="UniProtKB-UniRule"/>
</dbReference>
<keyword evidence="2 4" id="KW-0479">Metal-binding</keyword>
<proteinExistence type="inferred from homology"/>
<dbReference type="PANTHER" id="PTHR33543:SF18">
    <property type="entry name" value="METALLOTHIONEIN-LIKE PROTEIN 2C"/>
    <property type="match status" value="1"/>
</dbReference>
<feature type="region of interest" description="Disordered" evidence="5">
    <location>
        <begin position="24"/>
        <end position="66"/>
    </location>
</feature>
<comment type="caution">
    <text evidence="6">The sequence shown here is derived from an EMBL/GenBank/DDBJ whole genome shotgun (WGS) entry which is preliminary data.</text>
</comment>
<feature type="compositionally biased region" description="Pro residues" evidence="5">
    <location>
        <begin position="24"/>
        <end position="38"/>
    </location>
</feature>
<dbReference type="Pfam" id="PF01439">
    <property type="entry name" value="Metallothio_2"/>
    <property type="match status" value="1"/>
</dbReference>
<evidence type="ECO:0000256" key="1">
    <source>
        <dbReference type="ARBA" id="ARBA00005802"/>
    </source>
</evidence>
<comment type="similarity">
    <text evidence="1 4">Belongs to the metallothionein superfamily. Type 15 family.</text>
</comment>
<keyword evidence="3 4" id="KW-0480">Metal-thiolate cluster</keyword>
<protein>
    <recommendedName>
        <fullName evidence="4">Metallothionein-like protein</fullName>
    </recommendedName>
</protein>
<accession>A0A3L6DLS9</accession>
<name>A0A3L6DLS9_MAIZE</name>
<evidence type="ECO:0000256" key="4">
    <source>
        <dbReference type="RuleBase" id="RU369052"/>
    </source>
</evidence>
<sequence>MSEQLSRAGGGPWLARVHSFPPVLPSTPPPIYTPPRPPCHPHHRNSQAKQSEPSTHRPPFFPSTHQSMSCCGGNCACTSGCNCGSGCGGCKMFPDVETAGVGGVKPTVLAAPATKASAGGFEAAAEGGGCDCNTCNCGTSCGCSCCSCN</sequence>